<dbReference type="InterPro" id="IPR010419">
    <property type="entry name" value="CO_DH_gsu"/>
</dbReference>
<keyword evidence="3" id="KW-1185">Reference proteome</keyword>
<reference evidence="2 3" key="1">
    <citation type="submission" date="2018-09" db="EMBL/GenBank/DDBJ databases">
        <title>YIM PH 21725 draft genome.</title>
        <authorList>
            <person name="Miao C."/>
        </authorList>
    </citation>
    <scope>NUCLEOTIDE SEQUENCE [LARGE SCALE GENOMIC DNA]</scope>
    <source>
        <strain evidence="3">YIM PH21725</strain>
    </source>
</reference>
<feature type="compositionally biased region" description="Basic residues" evidence="1">
    <location>
        <begin position="11"/>
        <end position="33"/>
    </location>
</feature>
<sequence>MESARDQGHRGGGHHPRRRRDRRSDRRRARTPRGVRAPHADDLAARAAPDCHIHPATQGIVTVELLHEFAIAAPPDAVFGFLLDAPSVVTCVPGVTIDRIVDESTFEGSLKVKVGPVTVRYRGNGAITAVDKDKRAATIRAEGEEQGAAGTVAATMEMSVAEAEGQSRVTIHTDLAIAGRVATMGRGVLQQVSNQLVGQAARQIESRILGSAPETSADVRTPAAAPAAGKTELAVGALVKGMILGWLRKALVVVLFGIERLAARTRERIKG</sequence>
<evidence type="ECO:0008006" key="4">
    <source>
        <dbReference type="Google" id="ProtNLM"/>
    </source>
</evidence>
<dbReference type="SUPFAM" id="SSF55961">
    <property type="entry name" value="Bet v1-like"/>
    <property type="match status" value="1"/>
</dbReference>
<dbReference type="PANTHER" id="PTHR38588">
    <property type="entry name" value="BLL0334 PROTEIN"/>
    <property type="match status" value="1"/>
</dbReference>
<dbReference type="Pfam" id="PF06240">
    <property type="entry name" value="COXG"/>
    <property type="match status" value="1"/>
</dbReference>
<comment type="caution">
    <text evidence="2">The sequence shown here is derived from an EMBL/GenBank/DDBJ whole genome shotgun (WGS) entry which is preliminary data.</text>
</comment>
<organism evidence="2 3">
    <name type="scientific">Amycolatopsis panacis</name>
    <dbReference type="NCBI Taxonomy" id="2340917"/>
    <lineage>
        <taxon>Bacteria</taxon>
        <taxon>Bacillati</taxon>
        <taxon>Actinomycetota</taxon>
        <taxon>Actinomycetes</taxon>
        <taxon>Pseudonocardiales</taxon>
        <taxon>Pseudonocardiaceae</taxon>
        <taxon>Amycolatopsis</taxon>
    </lineage>
</organism>
<dbReference type="EMBL" id="QZFV01000100">
    <property type="protein sequence ID" value="RJQ82667.1"/>
    <property type="molecule type" value="Genomic_DNA"/>
</dbReference>
<name>A0A419HZK3_9PSEU</name>
<proteinExistence type="predicted"/>
<protein>
    <recommendedName>
        <fullName evidence="4">Carbon monoxide dehydrogenase</fullName>
    </recommendedName>
</protein>
<dbReference type="InterPro" id="IPR023393">
    <property type="entry name" value="START-like_dom_sf"/>
</dbReference>
<dbReference type="Gene3D" id="3.30.530.20">
    <property type="match status" value="1"/>
</dbReference>
<evidence type="ECO:0000313" key="3">
    <source>
        <dbReference type="Proteomes" id="UP000285112"/>
    </source>
</evidence>
<gene>
    <name evidence="2" type="ORF">D5S19_21430</name>
</gene>
<dbReference type="CDD" id="cd07823">
    <property type="entry name" value="SRPBCC_5"/>
    <property type="match status" value="1"/>
</dbReference>
<feature type="region of interest" description="Disordered" evidence="1">
    <location>
        <begin position="1"/>
        <end position="42"/>
    </location>
</feature>
<dbReference type="Proteomes" id="UP000285112">
    <property type="component" value="Unassembled WGS sequence"/>
</dbReference>
<dbReference type="AlphaFoldDB" id="A0A419HZK3"/>
<dbReference type="PANTHER" id="PTHR38588:SF1">
    <property type="entry name" value="BLL0334 PROTEIN"/>
    <property type="match status" value="1"/>
</dbReference>
<accession>A0A419HZK3</accession>
<evidence type="ECO:0000313" key="2">
    <source>
        <dbReference type="EMBL" id="RJQ82667.1"/>
    </source>
</evidence>
<evidence type="ECO:0000256" key="1">
    <source>
        <dbReference type="SAM" id="MobiDB-lite"/>
    </source>
</evidence>